<dbReference type="GO" id="GO:0003824">
    <property type="term" value="F:catalytic activity"/>
    <property type="evidence" value="ECO:0007669"/>
    <property type="project" value="InterPro"/>
</dbReference>
<dbReference type="InterPro" id="IPR023631">
    <property type="entry name" value="Amidase_dom"/>
</dbReference>
<accession>A0AA35R511</accession>
<name>A0AA35R511_GEOBA</name>
<dbReference type="InterPro" id="IPR036928">
    <property type="entry name" value="AS_sf"/>
</dbReference>
<gene>
    <name evidence="2" type="ORF">GBAR_LOCUS3702</name>
</gene>
<dbReference type="EMBL" id="CASHTH010000528">
    <property type="protein sequence ID" value="CAI8003635.1"/>
    <property type="molecule type" value="Genomic_DNA"/>
</dbReference>
<protein>
    <submittedName>
        <fullName evidence="2">Glutamyl-tRNA(Gln) amidotransferase subunit A</fullName>
    </submittedName>
</protein>
<evidence type="ECO:0000313" key="3">
    <source>
        <dbReference type="Proteomes" id="UP001174909"/>
    </source>
</evidence>
<dbReference type="Pfam" id="PF01425">
    <property type="entry name" value="Amidase"/>
    <property type="match status" value="2"/>
</dbReference>
<dbReference type="InterPro" id="IPR000120">
    <property type="entry name" value="Amidase"/>
</dbReference>
<feature type="domain" description="Amidase" evidence="1">
    <location>
        <begin position="90"/>
        <end position="205"/>
    </location>
</feature>
<dbReference type="SUPFAM" id="SSF75304">
    <property type="entry name" value="Amidase signature (AS) enzymes"/>
    <property type="match status" value="1"/>
</dbReference>
<dbReference type="PANTHER" id="PTHR11895:SF7">
    <property type="entry name" value="GLUTAMYL-TRNA(GLN) AMIDOTRANSFERASE SUBUNIT A, MITOCHONDRIAL"/>
    <property type="match status" value="1"/>
</dbReference>
<organism evidence="2 3">
    <name type="scientific">Geodia barretti</name>
    <name type="common">Barrett's horny sponge</name>
    <dbReference type="NCBI Taxonomy" id="519541"/>
    <lineage>
        <taxon>Eukaryota</taxon>
        <taxon>Metazoa</taxon>
        <taxon>Porifera</taxon>
        <taxon>Demospongiae</taxon>
        <taxon>Heteroscleromorpha</taxon>
        <taxon>Tetractinellida</taxon>
        <taxon>Astrophorina</taxon>
        <taxon>Geodiidae</taxon>
        <taxon>Geodia</taxon>
    </lineage>
</organism>
<evidence type="ECO:0000313" key="2">
    <source>
        <dbReference type="EMBL" id="CAI8003635.1"/>
    </source>
</evidence>
<keyword evidence="3" id="KW-1185">Reference proteome</keyword>
<dbReference type="AlphaFoldDB" id="A0AA35R511"/>
<comment type="caution">
    <text evidence="2">The sequence shown here is derived from an EMBL/GenBank/DDBJ whole genome shotgun (WGS) entry which is preliminary data.</text>
</comment>
<reference evidence="2" key="1">
    <citation type="submission" date="2023-03" db="EMBL/GenBank/DDBJ databases">
        <authorList>
            <person name="Steffen K."/>
            <person name="Cardenas P."/>
        </authorList>
    </citation>
    <scope>NUCLEOTIDE SEQUENCE</scope>
</reference>
<feature type="domain" description="Amidase" evidence="1">
    <location>
        <begin position="1"/>
        <end position="71"/>
    </location>
</feature>
<dbReference type="Gene3D" id="3.90.1300.10">
    <property type="entry name" value="Amidase signature (AS) domain"/>
    <property type="match status" value="2"/>
</dbReference>
<evidence type="ECO:0000259" key="1">
    <source>
        <dbReference type="Pfam" id="PF01425"/>
    </source>
</evidence>
<dbReference type="PANTHER" id="PTHR11895">
    <property type="entry name" value="TRANSAMIDASE"/>
    <property type="match status" value="1"/>
</dbReference>
<dbReference type="Proteomes" id="UP001174909">
    <property type="component" value="Unassembled WGS sequence"/>
</dbReference>
<proteinExistence type="predicted"/>
<sequence length="224" mass="24366">MVRTVEDAALTMNAIAGPDPRDHVTANVPVPDYTAALTGDVRGLRIGVVKEYFDGPIDSQYAQAISNVILSAEATAAHRDILLSDGDKLYPQVRDRLEEGLFISAGEYLRAQQSRQVFCRQVADLLKNVDLLAGPVEPVTAPVILERRIDIDGESVPAVPLLTRYTRVYNITGSPAISVPCGFADDGLPAGLHLAGRNFDESTVLRAAYAYQQATDWHNQRPPL</sequence>